<proteinExistence type="predicted"/>
<dbReference type="InterPro" id="IPR029016">
    <property type="entry name" value="GAF-like_dom_sf"/>
</dbReference>
<accession>A0ABN9NS03</accession>
<dbReference type="Proteomes" id="UP001190465">
    <property type="component" value="Chromosome"/>
</dbReference>
<keyword evidence="4" id="KW-0804">Transcription</keyword>
<evidence type="ECO:0000256" key="3">
    <source>
        <dbReference type="ARBA" id="ARBA00023015"/>
    </source>
</evidence>
<keyword evidence="1" id="KW-0808">Transferase</keyword>
<gene>
    <name evidence="6" type="ORF">MU0053_004874</name>
</gene>
<dbReference type="InterPro" id="IPR003018">
    <property type="entry name" value="GAF"/>
</dbReference>
<reference evidence="6 7" key="1">
    <citation type="submission" date="2023-08" db="EMBL/GenBank/DDBJ databases">
        <authorList>
            <person name="Folkvardsen B D."/>
            <person name="Norman A."/>
        </authorList>
    </citation>
    <scope>NUCLEOTIDE SEQUENCE [LARGE SCALE GENOMIC DNA]</scope>
    <source>
        <strain evidence="6 7">Mu0053</strain>
    </source>
</reference>
<dbReference type="InterPro" id="IPR011006">
    <property type="entry name" value="CheY-like_superfamily"/>
</dbReference>
<dbReference type="InterPro" id="IPR036388">
    <property type="entry name" value="WH-like_DNA-bd_sf"/>
</dbReference>
<dbReference type="InterPro" id="IPR012074">
    <property type="entry name" value="GAF_ANTAR"/>
</dbReference>
<dbReference type="Pfam" id="PF13185">
    <property type="entry name" value="GAF_2"/>
    <property type="match status" value="1"/>
</dbReference>
<keyword evidence="7" id="KW-1185">Reference proteome</keyword>
<evidence type="ECO:0000256" key="2">
    <source>
        <dbReference type="ARBA" id="ARBA00022777"/>
    </source>
</evidence>
<keyword evidence="3" id="KW-0805">Transcription regulation</keyword>
<dbReference type="EMBL" id="OY726397">
    <property type="protein sequence ID" value="CAJ1510957.1"/>
    <property type="molecule type" value="Genomic_DNA"/>
</dbReference>
<feature type="domain" description="ANTAR" evidence="5">
    <location>
        <begin position="149"/>
        <end position="210"/>
    </location>
</feature>
<evidence type="ECO:0000313" key="7">
    <source>
        <dbReference type="Proteomes" id="UP001190465"/>
    </source>
</evidence>
<dbReference type="PIRSF" id="PIRSF036625">
    <property type="entry name" value="GAF_ANTAR"/>
    <property type="match status" value="1"/>
</dbReference>
<evidence type="ECO:0000256" key="4">
    <source>
        <dbReference type="ARBA" id="ARBA00023163"/>
    </source>
</evidence>
<dbReference type="Pfam" id="PF03861">
    <property type="entry name" value="ANTAR"/>
    <property type="match status" value="1"/>
</dbReference>
<dbReference type="SMART" id="SM01012">
    <property type="entry name" value="ANTAR"/>
    <property type="match status" value="1"/>
</dbReference>
<protein>
    <submittedName>
        <fullName evidence="6">GAF and ANTAR domain-containing protein</fullName>
    </submittedName>
</protein>
<sequence>MAELARATAARRATEDVLAEVTAAAVELIPGVDTAGVLMIRRNGFESLGGTTDIPERLDELQVKFNEGPCIQAALDDLVVRTEDFRQETRWPQYSPAVVEIGVLSGISFKLFTAERTAGALNLFGFQPHVWDSDAQTVGSVLAAHATAAILANEHGHQLETALLSRDRIGQAKGIIMERFDVDDVRAFDMLRQLSQESNIKLADIAQKVIDSRLR</sequence>
<dbReference type="SUPFAM" id="SSF52172">
    <property type="entry name" value="CheY-like"/>
    <property type="match status" value="1"/>
</dbReference>
<evidence type="ECO:0000256" key="1">
    <source>
        <dbReference type="ARBA" id="ARBA00022679"/>
    </source>
</evidence>
<dbReference type="PROSITE" id="PS50921">
    <property type="entry name" value="ANTAR"/>
    <property type="match status" value="1"/>
</dbReference>
<evidence type="ECO:0000313" key="6">
    <source>
        <dbReference type="EMBL" id="CAJ1510957.1"/>
    </source>
</evidence>
<evidence type="ECO:0000259" key="5">
    <source>
        <dbReference type="PROSITE" id="PS50921"/>
    </source>
</evidence>
<dbReference type="SUPFAM" id="SSF55781">
    <property type="entry name" value="GAF domain-like"/>
    <property type="match status" value="1"/>
</dbReference>
<keyword evidence="2" id="KW-0418">Kinase</keyword>
<dbReference type="Gene3D" id="3.30.450.40">
    <property type="match status" value="1"/>
</dbReference>
<dbReference type="InterPro" id="IPR005561">
    <property type="entry name" value="ANTAR"/>
</dbReference>
<name>A0ABN9NS03_9MYCO</name>
<dbReference type="RefSeq" id="WP_308480134.1">
    <property type="nucleotide sequence ID" value="NZ_OY726397.1"/>
</dbReference>
<dbReference type="Gene3D" id="1.10.10.10">
    <property type="entry name" value="Winged helix-like DNA-binding domain superfamily/Winged helix DNA-binding domain"/>
    <property type="match status" value="1"/>
</dbReference>
<organism evidence="6 7">
    <name type="scientific">[Mycobacterium] burgundiense</name>
    <dbReference type="NCBI Taxonomy" id="3064286"/>
    <lineage>
        <taxon>Bacteria</taxon>
        <taxon>Bacillati</taxon>
        <taxon>Actinomycetota</taxon>
        <taxon>Actinomycetes</taxon>
        <taxon>Mycobacteriales</taxon>
        <taxon>Mycobacteriaceae</taxon>
        <taxon>Mycolicibacterium</taxon>
    </lineage>
</organism>